<dbReference type="Proteomes" id="UP000782610">
    <property type="component" value="Unassembled WGS sequence"/>
</dbReference>
<sequence>MKVPRRMCFSATASFAAAAVTGVLGLMTLGRAHGQAQFVLAATPMIFAVQQAIEGTLWLALETGTGGAIVTNLTYAYLLFAEAWWPVFVPVAVLLVEPDEQRRRFIMLTLGVGLAVGAYLFWIVFSAQPRAAIIDDHLVYATGRPSAFIAQPAYLVATVAPLLLSSQCVLKALGLVVLVGAVTAYLLYAAAFVSVWCFFAAVASAVLVYHFARLKQAAPQQH</sequence>
<accession>A0A933KZ42</accession>
<keyword evidence="1" id="KW-1133">Transmembrane helix</keyword>
<evidence type="ECO:0000256" key="2">
    <source>
        <dbReference type="SAM" id="SignalP"/>
    </source>
</evidence>
<keyword evidence="2" id="KW-0732">Signal</keyword>
<feature type="transmembrane region" description="Helical" evidence="1">
    <location>
        <begin position="145"/>
        <end position="164"/>
    </location>
</feature>
<dbReference type="InterPro" id="IPR046737">
    <property type="entry name" value="DUF6629"/>
</dbReference>
<dbReference type="AlphaFoldDB" id="A0A933KZ42"/>
<feature type="transmembrane region" description="Helical" evidence="1">
    <location>
        <begin position="193"/>
        <end position="212"/>
    </location>
</feature>
<keyword evidence="1" id="KW-0812">Transmembrane</keyword>
<evidence type="ECO:0000256" key="1">
    <source>
        <dbReference type="SAM" id="Phobius"/>
    </source>
</evidence>
<dbReference type="EMBL" id="JACRAF010000018">
    <property type="protein sequence ID" value="MBI4921264.1"/>
    <property type="molecule type" value="Genomic_DNA"/>
</dbReference>
<comment type="caution">
    <text evidence="3">The sequence shown here is derived from an EMBL/GenBank/DDBJ whole genome shotgun (WGS) entry which is preliminary data.</text>
</comment>
<organism evidence="3 4">
    <name type="scientific">Devosia nanyangense</name>
    <dbReference type="NCBI Taxonomy" id="1228055"/>
    <lineage>
        <taxon>Bacteria</taxon>
        <taxon>Pseudomonadati</taxon>
        <taxon>Pseudomonadota</taxon>
        <taxon>Alphaproteobacteria</taxon>
        <taxon>Hyphomicrobiales</taxon>
        <taxon>Devosiaceae</taxon>
        <taxon>Devosia</taxon>
    </lineage>
</organism>
<name>A0A933KZ42_9HYPH</name>
<protein>
    <submittedName>
        <fullName evidence="3">Uncharacterized protein</fullName>
    </submittedName>
</protein>
<evidence type="ECO:0000313" key="3">
    <source>
        <dbReference type="EMBL" id="MBI4921264.1"/>
    </source>
</evidence>
<feature type="transmembrane region" description="Helical" evidence="1">
    <location>
        <begin position="105"/>
        <end position="125"/>
    </location>
</feature>
<proteinExistence type="predicted"/>
<dbReference type="Pfam" id="PF20334">
    <property type="entry name" value="DUF6629"/>
    <property type="match status" value="1"/>
</dbReference>
<feature type="chain" id="PRO_5037713286" evidence="2">
    <location>
        <begin position="19"/>
        <end position="222"/>
    </location>
</feature>
<reference evidence="3" key="1">
    <citation type="submission" date="2020-07" db="EMBL/GenBank/DDBJ databases">
        <title>Huge and variable diversity of episymbiotic CPR bacteria and DPANN archaea in groundwater ecosystems.</title>
        <authorList>
            <person name="He C.Y."/>
            <person name="Keren R."/>
            <person name="Whittaker M."/>
            <person name="Farag I.F."/>
            <person name="Doudna J."/>
            <person name="Cate J.H.D."/>
            <person name="Banfield J.F."/>
        </authorList>
    </citation>
    <scope>NUCLEOTIDE SEQUENCE</scope>
    <source>
        <strain evidence="3">NC_groundwater_1586_Pr3_B-0.1um_66_15</strain>
    </source>
</reference>
<feature type="transmembrane region" description="Helical" evidence="1">
    <location>
        <begin position="75"/>
        <end position="96"/>
    </location>
</feature>
<feature type="signal peptide" evidence="2">
    <location>
        <begin position="1"/>
        <end position="18"/>
    </location>
</feature>
<gene>
    <name evidence="3" type="ORF">HY834_05905</name>
</gene>
<evidence type="ECO:0000313" key="4">
    <source>
        <dbReference type="Proteomes" id="UP000782610"/>
    </source>
</evidence>
<keyword evidence="1" id="KW-0472">Membrane</keyword>